<feature type="domain" description="Cadherin" evidence="16">
    <location>
        <begin position="822"/>
        <end position="939"/>
    </location>
</feature>
<evidence type="ECO:0000256" key="2">
    <source>
        <dbReference type="ARBA" id="ARBA00022692"/>
    </source>
</evidence>
<dbReference type="SUPFAM" id="SSF57196">
    <property type="entry name" value="EGF/Laminin"/>
    <property type="match status" value="4"/>
</dbReference>
<evidence type="ECO:0000256" key="11">
    <source>
        <dbReference type="PROSITE-ProRule" id="PRU00076"/>
    </source>
</evidence>
<feature type="disulfide bond" evidence="11">
    <location>
        <begin position="2975"/>
        <end position="2984"/>
    </location>
</feature>
<name>A0A5K3ERZ3_MESCO</name>
<reference evidence="17" key="1">
    <citation type="submission" date="2019-11" db="UniProtKB">
        <authorList>
            <consortium name="WormBaseParasite"/>
        </authorList>
    </citation>
    <scope>IDENTIFICATION</scope>
</reference>
<comment type="caution">
    <text evidence="11">Lacks conserved residue(s) required for the propagation of feature annotation.</text>
</comment>
<dbReference type="SMART" id="SM00181">
    <property type="entry name" value="EGF"/>
    <property type="match status" value="6"/>
</dbReference>
<accession>A0A5K3ERZ3</accession>
<feature type="domain" description="Cadherin" evidence="16">
    <location>
        <begin position="249"/>
        <end position="359"/>
    </location>
</feature>
<dbReference type="PANTHER" id="PTHR24025">
    <property type="entry name" value="DESMOGLEIN FAMILY MEMBER"/>
    <property type="match status" value="1"/>
</dbReference>
<evidence type="ECO:0000256" key="6">
    <source>
        <dbReference type="ARBA" id="ARBA00022889"/>
    </source>
</evidence>
<dbReference type="PROSITE" id="PS00022">
    <property type="entry name" value="EGF_1"/>
    <property type="match status" value="5"/>
</dbReference>
<feature type="region of interest" description="Disordered" evidence="12">
    <location>
        <begin position="3448"/>
        <end position="3563"/>
    </location>
</feature>
<dbReference type="GO" id="GO:0005911">
    <property type="term" value="C:cell-cell junction"/>
    <property type="evidence" value="ECO:0007669"/>
    <property type="project" value="TreeGrafter"/>
</dbReference>
<evidence type="ECO:0000313" key="17">
    <source>
        <dbReference type="WBParaSite" id="MCU_002243-RC"/>
    </source>
</evidence>
<evidence type="ECO:0000256" key="5">
    <source>
        <dbReference type="ARBA" id="ARBA00022837"/>
    </source>
</evidence>
<dbReference type="PROSITE" id="PS01186">
    <property type="entry name" value="EGF_2"/>
    <property type="match status" value="3"/>
</dbReference>
<dbReference type="InterPro" id="IPR015919">
    <property type="entry name" value="Cadherin-like_sf"/>
</dbReference>
<dbReference type="InterPro" id="IPR013320">
    <property type="entry name" value="ConA-like_dom_sf"/>
</dbReference>
<feature type="disulfide bond" evidence="11">
    <location>
        <begin position="3027"/>
        <end position="3036"/>
    </location>
</feature>
<dbReference type="InterPro" id="IPR001881">
    <property type="entry name" value="EGF-like_Ca-bd_dom"/>
</dbReference>
<keyword evidence="3" id="KW-0732">Signal</keyword>
<feature type="disulfide bond" evidence="11">
    <location>
        <begin position="2599"/>
        <end position="2608"/>
    </location>
</feature>
<evidence type="ECO:0000256" key="13">
    <source>
        <dbReference type="SAM" id="Phobius"/>
    </source>
</evidence>
<dbReference type="SUPFAM" id="SSF49899">
    <property type="entry name" value="Concanavalin A-like lectins/glucanases"/>
    <property type="match status" value="1"/>
</dbReference>
<dbReference type="WBParaSite" id="MCU_002243-RC">
    <property type="protein sequence ID" value="MCU_002243-RC"/>
    <property type="gene ID" value="MCU_002243"/>
</dbReference>
<feature type="domain" description="Cadherin" evidence="16">
    <location>
        <begin position="1204"/>
        <end position="1294"/>
    </location>
</feature>
<evidence type="ECO:0000256" key="7">
    <source>
        <dbReference type="ARBA" id="ARBA00022989"/>
    </source>
</evidence>
<feature type="domain" description="EGF-like" evidence="15">
    <location>
        <begin position="3063"/>
        <end position="3098"/>
    </location>
</feature>
<dbReference type="PROSITE" id="PS00010">
    <property type="entry name" value="ASX_HYDROXYL"/>
    <property type="match status" value="1"/>
</dbReference>
<dbReference type="FunFam" id="2.60.40.60:FF:000033">
    <property type="entry name" value="FAT atypical cadherin 1"/>
    <property type="match status" value="1"/>
</dbReference>
<feature type="compositionally biased region" description="Polar residues" evidence="12">
    <location>
        <begin position="3327"/>
        <end position="3347"/>
    </location>
</feature>
<comment type="subcellular location">
    <subcellularLocation>
        <location evidence="1">Membrane</location>
        <topology evidence="1">Single-pass membrane protein</topology>
    </subcellularLocation>
</comment>
<feature type="domain" description="Cadherin" evidence="16">
    <location>
        <begin position="629"/>
        <end position="712"/>
    </location>
</feature>
<feature type="disulfide bond" evidence="11">
    <location>
        <begin position="2930"/>
        <end position="2939"/>
    </location>
</feature>
<dbReference type="Pfam" id="PF00008">
    <property type="entry name" value="EGF"/>
    <property type="match status" value="3"/>
</dbReference>
<evidence type="ECO:0000256" key="3">
    <source>
        <dbReference type="ARBA" id="ARBA00022729"/>
    </source>
</evidence>
<dbReference type="CDD" id="cd11304">
    <property type="entry name" value="Cadherin_repeat"/>
    <property type="match status" value="17"/>
</dbReference>
<keyword evidence="6" id="KW-0130">Cell adhesion</keyword>
<feature type="disulfide bond" evidence="11">
    <location>
        <begin position="3067"/>
        <end position="3077"/>
    </location>
</feature>
<dbReference type="InterPro" id="IPR000742">
    <property type="entry name" value="EGF"/>
</dbReference>
<dbReference type="GO" id="GO:0005509">
    <property type="term" value="F:calcium ion binding"/>
    <property type="evidence" value="ECO:0007669"/>
    <property type="project" value="UniProtKB-UniRule"/>
</dbReference>
<dbReference type="CDD" id="cd00054">
    <property type="entry name" value="EGF_CA"/>
    <property type="match status" value="3"/>
</dbReference>
<dbReference type="PROSITE" id="PS50268">
    <property type="entry name" value="CADHERIN_2"/>
    <property type="match status" value="18"/>
</dbReference>
<protein>
    <submittedName>
        <fullName evidence="17">Cadherin domain-containing protein</fullName>
    </submittedName>
</protein>
<feature type="domain" description="Cadherin" evidence="16">
    <location>
        <begin position="376"/>
        <end position="470"/>
    </location>
</feature>
<keyword evidence="9 11" id="KW-1015">Disulfide bond</keyword>
<keyword evidence="8 13" id="KW-0472">Membrane</keyword>
<evidence type="ECO:0000256" key="9">
    <source>
        <dbReference type="ARBA" id="ARBA00023157"/>
    </source>
</evidence>
<dbReference type="InterPro" id="IPR001791">
    <property type="entry name" value="Laminin_G"/>
</dbReference>
<keyword evidence="11" id="KW-0245">EGF-like domain</keyword>
<feature type="disulfide bond" evidence="11">
    <location>
        <begin position="3088"/>
        <end position="3097"/>
    </location>
</feature>
<feature type="domain" description="Cadherin" evidence="16">
    <location>
        <begin position="1730"/>
        <end position="1845"/>
    </location>
</feature>
<feature type="domain" description="Cadherin" evidence="16">
    <location>
        <begin position="1406"/>
        <end position="1513"/>
    </location>
</feature>
<organism evidence="17">
    <name type="scientific">Mesocestoides corti</name>
    <name type="common">Flatworm</name>
    <dbReference type="NCBI Taxonomy" id="53468"/>
    <lineage>
        <taxon>Eukaryota</taxon>
        <taxon>Metazoa</taxon>
        <taxon>Spiralia</taxon>
        <taxon>Lophotrochozoa</taxon>
        <taxon>Platyhelminthes</taxon>
        <taxon>Cestoda</taxon>
        <taxon>Eucestoda</taxon>
        <taxon>Cyclophyllidea</taxon>
        <taxon>Mesocestoididae</taxon>
        <taxon>Mesocestoides</taxon>
    </lineage>
</organism>
<dbReference type="FunFam" id="2.60.40.60:FF:000015">
    <property type="entry name" value="FAT atypical cadherin 1"/>
    <property type="match status" value="1"/>
</dbReference>
<feature type="transmembrane region" description="Helical" evidence="13">
    <location>
        <begin position="3120"/>
        <end position="3144"/>
    </location>
</feature>
<feature type="domain" description="Cadherin" evidence="16">
    <location>
        <begin position="951"/>
        <end position="1067"/>
    </location>
</feature>
<feature type="domain" description="Cadherin" evidence="16">
    <location>
        <begin position="1625"/>
        <end position="1729"/>
    </location>
</feature>
<evidence type="ECO:0000259" key="14">
    <source>
        <dbReference type="PROSITE" id="PS50025"/>
    </source>
</evidence>
<dbReference type="CDD" id="cd00110">
    <property type="entry name" value="LamG"/>
    <property type="match status" value="1"/>
</dbReference>
<feature type="domain" description="Cadherin" evidence="16">
    <location>
        <begin position="713"/>
        <end position="821"/>
    </location>
</feature>
<dbReference type="InterPro" id="IPR002126">
    <property type="entry name" value="Cadherin-like_dom"/>
</dbReference>
<feature type="region of interest" description="Disordered" evidence="12">
    <location>
        <begin position="3319"/>
        <end position="3366"/>
    </location>
</feature>
<feature type="compositionally biased region" description="Polar residues" evidence="12">
    <location>
        <begin position="3534"/>
        <end position="3543"/>
    </location>
</feature>
<dbReference type="InterPro" id="IPR000152">
    <property type="entry name" value="EGF-type_Asp/Asn_hydroxyl_site"/>
</dbReference>
<dbReference type="Gene3D" id="2.60.40.60">
    <property type="entry name" value="Cadherins"/>
    <property type="match status" value="18"/>
</dbReference>
<dbReference type="FunFam" id="2.60.40.60:FF:000020">
    <property type="entry name" value="Dachsous cadherin-related 1b"/>
    <property type="match status" value="1"/>
</dbReference>
<proteinExistence type="predicted"/>
<dbReference type="PROSITE" id="PS50025">
    <property type="entry name" value="LAM_G_DOMAIN"/>
    <property type="match status" value="1"/>
</dbReference>
<keyword evidence="4" id="KW-0677">Repeat</keyword>
<feature type="domain" description="Cadherin" evidence="16">
    <location>
        <begin position="1078"/>
        <end position="1174"/>
    </location>
</feature>
<dbReference type="GO" id="GO:0007156">
    <property type="term" value="P:homophilic cell adhesion via plasma membrane adhesion molecules"/>
    <property type="evidence" value="ECO:0007669"/>
    <property type="project" value="InterPro"/>
</dbReference>
<evidence type="ECO:0000259" key="15">
    <source>
        <dbReference type="PROSITE" id="PS50026"/>
    </source>
</evidence>
<feature type="domain" description="EGF-like" evidence="15">
    <location>
        <begin position="3001"/>
        <end position="3037"/>
    </location>
</feature>
<evidence type="ECO:0000256" key="10">
    <source>
        <dbReference type="PROSITE-ProRule" id="PRU00043"/>
    </source>
</evidence>
<dbReference type="InterPro" id="IPR020894">
    <property type="entry name" value="Cadherin_CS"/>
</dbReference>
<dbReference type="PROSITE" id="PS00232">
    <property type="entry name" value="CADHERIN_1"/>
    <property type="match status" value="6"/>
</dbReference>
<keyword evidence="5 10" id="KW-0106">Calcium</keyword>
<feature type="domain" description="EGF-like" evidence="15">
    <location>
        <begin position="2942"/>
        <end position="2985"/>
    </location>
</feature>
<evidence type="ECO:0000256" key="12">
    <source>
        <dbReference type="SAM" id="MobiDB-lite"/>
    </source>
</evidence>
<dbReference type="PRINTS" id="PR00205">
    <property type="entry name" value="CADHERIN"/>
</dbReference>
<dbReference type="Pfam" id="PF02210">
    <property type="entry name" value="Laminin_G_2"/>
    <property type="match status" value="1"/>
</dbReference>
<feature type="domain" description="Cadherin" evidence="16">
    <location>
        <begin position="1977"/>
        <end position="2088"/>
    </location>
</feature>
<feature type="domain" description="Cadherin" evidence="16">
    <location>
        <begin position="1522"/>
        <end position="1624"/>
    </location>
</feature>
<sequence length="3563" mass="386689">MTTYISVVVHVVDVNEFAPVFASQNSFAVSVDTPLGSTIGRVSAFDPDFYGDWGRGISYSITPGRHADYFSIDTKTGVLRLDKHLWPMQAPTSVYWPPTYYINVAAQDLGGRVSHTVVTVSLNPGPGAVFAPLPRFRQSIFTANVTENIPAGHIITSLRDYIEGDVAIPMSFRLLNWNEKFTVSTMSGLLATLVPLDREVQDLYRLKVQVSGVDGMPAKLPQTATIEVFVLDVNDHPPRLDSHWMAGVIFESALPMVPVQTEGGRKALTIRPVDPDLGPAGQPSFKFVGPAADLHDEVFGIDPNTGILHLKGKLDRETVPEYLLTIEVADQGEPISLTSDALLRVRVRILDVNDSPPQFIDFNPVVANVFLPQYEGAEVARFYAVDPDLNDLITYHIGGGNGNGFFSIDTSTGVLRVSSQLAALTSVTQRQFLLQIEAKDNGSVHTATHNLSVLIHPTHLSKRLIIEPTGGLNISLIEHFSNHGLQQYLGQVYVRNALPGEIFRFELANASTRAFSIDHFTGAVYATGDVSASAELDREVSPVITLRVLVRDHIFVSGPSHPRLGEGIVNIQLEDINDHAPVFVGQPYHAIFCVKENLERHDQAKLPDRAPPHYLSLLRQACQSNYFKVQATDADSGRNGEVSYRIISIEPRTEPPLLSIDPISGRLSLIRSVPPDWAGKRLSAIVRAIDGGQKFTDALVEVELSGRRGPRFASPHYKAFVSESAEIGESVTSVTAHSASGSTLLYRLVSVEAGALKSGVTDSPFVLEYDTGVIRVGAVLDYEKTTHYNLLVEALDTTTGGSARVNVYVNVTDVNDERPVFPVPVYKAVVSESEDVGTIIPLHPSFLATDADPGVNGQLRYYLRPLADFEAVIGPNSSVPGLGIDPLSGAIRISEKLDFEQQRSLTFWIVAVDGGSPPLFGRSIVELTILDANDNPPRFDLDPDSTQVSEFACRREVTITAIAPTDSFVLQLLASDVDVNDTLTYRVLPSSDEMFHIDSMNGSVYWRPPQTPDGQNRLAKALLAFEAGNRGDGAGLSFEVEVSDGIHLATCKVDVNVSPDNWNAPHFPPVGGGGGRRVEVSEALPVGSHIVQIGPALDADIGRFGEITYTLLNNANHTFKLDPKTGDLTLVAPLDRETTDFYALTIMASDLGGLSDFTTLDVVVTDANDNAPVMEQIRYEITFSPSEYSGNRWMTFVPAGELRLPLRISAHDADTGANSRITYRLLTQHTNSTAFPFAIDSQSGDILLTKPLTPGTGDFGFFVEACDQPEGARPLCSEPVGVTIYMADVELPWKVAASCSAVSVTEATYDLDEPVARCQLTNGSSVAGTWSLLGARDSLSSFIIDPQTGVIHATRQLDYEAQPSHDLVVQYRVSPSDTDLRAPLIAVSRVSIEVEDVNDCSPVLQSDLKSRIRVPENLPPGKRVYRFVAHDCDAADKGLLSYSLRQKSGFISDPSFIPFSIDSDGWVMVTGSIDREATPLYELTVTVSDTFDHTSVVFLTIEVFDLNDTPPEWQARGEIAEDSPSSEIHVLENQVPNQPVFTFPIKDSDSRSDSALMKFYQVGGSVQQFAISTTGKVYVRTPLDAESSESYVLLVKAFDGVHATSRPFELKILVDDINDNSPVCHVPDRETEVLESAPPGTVLFRLNATDADVLDEHSVLTYHLSERQDDVAVFNVDANSGVVTLAWKLDYETKKSYFLKVDARDKDSQFCHYNLHVYVLDVNDNAPVFEQPITITPVPEDAPVGSLIGKVHATDADSVDANGLEYSLATPTNANFSVDKSSGLLRVAQPLDRETLAVHELVVVVADGGALQPRRHPSHRPHRRHTATASVTIRLVDVNDSPPQFTEPRPHASVSELTPVGSLVMQLTAISLDEGENAVVRYRLLEDQPEFTLNSTTGELYLTSALDYEHTPRFFLTIEAKDGGSPPLSSTTIATINVIDVNDNRPYFIGQDSLPLADNHTASTDSHVGLFTFEAYENSPVGTQIGRITAGDADSGVNGRLSYAFCDPNRQPDVVFTYPSAPQPPAVSRLFRIGESKGELSFLFTPDREEVSEYRFAVCVSDHGDPVQSAMTEVRVIIRDTNDCQPHFERGNFEVYVQVDRNGNIVATNEPSDLRNISQLNADEVLLSHLAVTDLDTFPNAGPFRCELSGFVVSPTALRDSSAPLFSVRSNPTLPSNDTTAPPSFRGLEPHQTGFCSVYAARILPLGSKSLVVHVYDNGMTALQSTATLTVHVSRQSNLPPEIVSSNSTLVVFRNITGSSLGPRFDLGHSMTSTKSQKLHDVPVMRVTVRDRTAYDQLFFELLEPAAPQFVIDQYDGSIRLRPRLEPGRSVTAPPPQSDPSVSWLEPALPKLPPAAQVNSGDYRLQVKVTNGSLSTNDTMFVKVITVTEEMLESACVLHVSELSPNELFILHLDTVIKEELARSLLLDPSARDASLNSNVYIISAQQSSMFLRREKRSVGGGGGGGVDLLIAVYDPLERSFIEPGHLVQSIHAMQANLSRIVGHQVHAFNSLCAQKKCESGSCVTRVILDAQSEPNVFEVHGVSHVSPRFALLATCRCPANFAGGACDRPLSVCASVACRAPRVCVASPTAPGVHACVCPPPLTGANCEVLNRPSADPKACFSETCFQQRENGPLQFTGGSFIHWQVAKPGEHKIEIAFSIRTRQQSGPLLSINWNVLRSLRIRLIENGNLAVSPVDFVSGVPTTDWLVSGTPRLNDGHWHRVRFTLFASASEQSDLQWWAELTIDGIHTYLENVDWAPGDTESQDVLFGAELVHGFRPLPEVFFPKDWVATTPDEPLDAAWPNFNYSAPPAVLRSGFVGCIRNVLIDRVKPPYQLGLTPQQTVLFSRQNHKPIAGVPDGQLPVGGVPALQVVRTLNLDYHCLARATYDGSCAYAPCRNGGTCVSHRALAFSQLGKGPAAVGPSDFNCTCQRDFQGPRCEVVTDPCALQPCRNGASCRSVGTRMPGQPTSYTCVCPPGFSGAHCDRSDAANGSSACAHAEALLSHQSPVCHHGARCQDAPSGPFCACPLGWRGGRCEHDLDECLLASEAFADDVGDNVSAQSANPLCNPYASHRGVCINLPGSYQCNCSLGYAGRNCQIRNLTPLKPDSNALGLTLMHGYIIAGIFALIFLLAVVTVIVLTCCFRRRSSNFYVSRNACHTNSSFIPWGGKVVGTSPYQQQQKMKLLETARMLPDGGDSSVNYSPSRTGMGGSMILNPSGHLLTSDVRRQSYLVDDSGRLMVLRPSSVVGGPPGEPVQMLYLGGGAAGSTISPVPAVGHVPASSTMTRRSFLDPSIHHKSSYGANPITPQHLSQAHLVTTPGAYHRPGSSNTMTSDRISLGSGSDQFSVQSGGQRQPQQHQQQQQPVLLPPQTSQQPIFYVYPQSAACVRRSQVIQPHHVPPEAITPLFYRSRNSVGNLSASEGAHWEQQNGSPSSSAFVIAEPRGLQKFPASKRPSPPRRDSSSNAVPPVQSSATPDGVVRSPTDGTLKPTSRGMGDGEEPSSQTFKTNGLTPRPKPPNVLMVNGDDPAKNDQLKSTADSTNVRKPLLDTTEETPTGTPKNQQ</sequence>
<evidence type="ECO:0000256" key="1">
    <source>
        <dbReference type="ARBA" id="ARBA00004167"/>
    </source>
</evidence>
<feature type="domain" description="EGF-like" evidence="15">
    <location>
        <begin position="2570"/>
        <end position="2609"/>
    </location>
</feature>
<evidence type="ECO:0000256" key="8">
    <source>
        <dbReference type="ARBA" id="ARBA00023136"/>
    </source>
</evidence>
<dbReference type="SMART" id="SM00112">
    <property type="entry name" value="CA"/>
    <property type="match status" value="18"/>
</dbReference>
<feature type="domain" description="Cadherin" evidence="16">
    <location>
        <begin position="503"/>
        <end position="583"/>
    </location>
</feature>
<dbReference type="Gene3D" id="2.60.120.200">
    <property type="match status" value="1"/>
</dbReference>
<feature type="compositionally biased region" description="Polar residues" evidence="12">
    <location>
        <begin position="3501"/>
        <end position="3511"/>
    </location>
</feature>
<feature type="domain" description="Cadherin" evidence="16">
    <location>
        <begin position="1310"/>
        <end position="1404"/>
    </location>
</feature>
<dbReference type="InterPro" id="IPR050971">
    <property type="entry name" value="Cadherin-domain_protein"/>
</dbReference>
<dbReference type="SMART" id="SM00282">
    <property type="entry name" value="LamG"/>
    <property type="match status" value="1"/>
</dbReference>
<feature type="compositionally biased region" description="Low complexity" evidence="12">
    <location>
        <begin position="3348"/>
        <end position="3366"/>
    </location>
</feature>
<dbReference type="SUPFAM" id="SSF49313">
    <property type="entry name" value="Cadherin-like"/>
    <property type="match status" value="18"/>
</dbReference>
<keyword evidence="2 13" id="KW-0812">Transmembrane</keyword>
<dbReference type="CDD" id="cd00053">
    <property type="entry name" value="EGF"/>
    <property type="match status" value="1"/>
</dbReference>
<dbReference type="FunFam" id="2.60.40.60:FF:000092">
    <property type="entry name" value="Protocadherin 8"/>
    <property type="match status" value="2"/>
</dbReference>
<dbReference type="GO" id="GO:0005886">
    <property type="term" value="C:plasma membrane"/>
    <property type="evidence" value="ECO:0007669"/>
    <property type="project" value="InterPro"/>
</dbReference>
<dbReference type="PROSITE" id="PS50026">
    <property type="entry name" value="EGF_3"/>
    <property type="match status" value="5"/>
</dbReference>
<dbReference type="PANTHER" id="PTHR24025:SF23">
    <property type="entry name" value="NEURAL-CADHERIN"/>
    <property type="match status" value="1"/>
</dbReference>
<dbReference type="SMART" id="SM00179">
    <property type="entry name" value="EGF_CA"/>
    <property type="match status" value="3"/>
</dbReference>
<dbReference type="Pfam" id="PF00028">
    <property type="entry name" value="Cadherin"/>
    <property type="match status" value="10"/>
</dbReference>
<keyword evidence="7 13" id="KW-1133">Transmembrane helix</keyword>
<dbReference type="Gene3D" id="2.10.25.10">
    <property type="entry name" value="Laminin"/>
    <property type="match status" value="5"/>
</dbReference>
<feature type="domain" description="Cadherin" evidence="16">
    <location>
        <begin position="21"/>
        <end position="136"/>
    </location>
</feature>
<feature type="compositionally biased region" description="Polar residues" evidence="12">
    <location>
        <begin position="3553"/>
        <end position="3563"/>
    </location>
</feature>
<feature type="domain" description="Cadherin" evidence="16">
    <location>
        <begin position="1846"/>
        <end position="1948"/>
    </location>
</feature>
<evidence type="ECO:0000259" key="16">
    <source>
        <dbReference type="PROSITE" id="PS50268"/>
    </source>
</evidence>
<feature type="domain" description="EGF-like" evidence="15">
    <location>
        <begin position="2888"/>
        <end position="2940"/>
    </location>
</feature>
<evidence type="ECO:0000256" key="4">
    <source>
        <dbReference type="ARBA" id="ARBA00022737"/>
    </source>
</evidence>
<feature type="domain" description="Laminin G" evidence="14">
    <location>
        <begin position="2632"/>
        <end position="2882"/>
    </location>
</feature>
<feature type="domain" description="Cadherin" evidence="16">
    <location>
        <begin position="137"/>
        <end position="240"/>
    </location>
</feature>